<dbReference type="OrthoDB" id="9791366at2"/>
<evidence type="ECO:0000313" key="2">
    <source>
        <dbReference type="Proteomes" id="UP000323300"/>
    </source>
</evidence>
<accession>A0A1I3XXU0</accession>
<dbReference type="AlphaFoldDB" id="A0A1I3XXU0"/>
<protein>
    <recommendedName>
        <fullName evidence="3">Alpha/beta hydrolase family protein</fullName>
    </recommendedName>
</protein>
<dbReference type="RefSeq" id="WP_149759704.1">
    <property type="nucleotide sequence ID" value="NZ_BSPE01000007.1"/>
</dbReference>
<evidence type="ECO:0008006" key="3">
    <source>
        <dbReference type="Google" id="ProtNLM"/>
    </source>
</evidence>
<dbReference type="EMBL" id="FOSL01000004">
    <property type="protein sequence ID" value="SFK23881.1"/>
    <property type="molecule type" value="Genomic_DNA"/>
</dbReference>
<gene>
    <name evidence="1" type="ORF">SAMN04488498_1048</name>
</gene>
<dbReference type="Proteomes" id="UP000323300">
    <property type="component" value="Unassembled WGS sequence"/>
</dbReference>
<evidence type="ECO:0000313" key="1">
    <source>
        <dbReference type="EMBL" id="SFK23881.1"/>
    </source>
</evidence>
<dbReference type="SUPFAM" id="SSF53474">
    <property type="entry name" value="alpha/beta-Hydrolases"/>
    <property type="match status" value="1"/>
</dbReference>
<organism evidence="1 2">
    <name type="scientific">Neomesorhizobium albiziae</name>
    <dbReference type="NCBI Taxonomy" id="335020"/>
    <lineage>
        <taxon>Bacteria</taxon>
        <taxon>Pseudomonadati</taxon>
        <taxon>Pseudomonadota</taxon>
        <taxon>Alphaproteobacteria</taxon>
        <taxon>Hyphomicrobiales</taxon>
        <taxon>Phyllobacteriaceae</taxon>
        <taxon>Neomesorhizobium</taxon>
    </lineage>
</organism>
<dbReference type="Gene3D" id="3.40.50.1820">
    <property type="entry name" value="alpha/beta hydrolase"/>
    <property type="match status" value="1"/>
</dbReference>
<sequence>MRCDRAIAKGFRAAWFTSLNLWQYWEAIEVPILILHGAKSDLLTYDLCNDMIERNPNATLHRFHDCGHVPPLMTTDQVDVVTNFLTRDMNPGKEAG</sequence>
<reference evidence="1 2" key="1">
    <citation type="submission" date="2016-10" db="EMBL/GenBank/DDBJ databases">
        <authorList>
            <person name="Varghese N."/>
            <person name="Submissions S."/>
        </authorList>
    </citation>
    <scope>NUCLEOTIDE SEQUENCE [LARGE SCALE GENOMIC DNA]</scope>
    <source>
        <strain evidence="1 2">DSM 21822</strain>
    </source>
</reference>
<name>A0A1I3XXU0_9HYPH</name>
<dbReference type="InterPro" id="IPR029058">
    <property type="entry name" value="AB_hydrolase_fold"/>
</dbReference>
<keyword evidence="2" id="KW-1185">Reference proteome</keyword>
<proteinExistence type="predicted"/>